<keyword evidence="2" id="KW-1185">Reference proteome</keyword>
<protein>
    <submittedName>
        <fullName evidence="1">Uncharacterized protein</fullName>
    </submittedName>
</protein>
<sequence length="145" mass="15230">MVLAGDLIRAEDAFTDWESFTASFTNFTLGNGTRAGEWRRVGNETAELIAQFTFGSTSSISAGLGLTLPGGLSGDGSAHRQTVSAFAWDNSASAGYVGRAVLQSGGGTQLDRIYGPSGTQWNATTPFTWAVNDFLLIEGPVKVTT</sequence>
<name>A0A1S1R8D3_9ACTN</name>
<dbReference type="EMBL" id="MAXA01000047">
    <property type="protein sequence ID" value="OHV42176.1"/>
    <property type="molecule type" value="Genomic_DNA"/>
</dbReference>
<comment type="caution">
    <text evidence="1">The sequence shown here is derived from an EMBL/GenBank/DDBJ whole genome shotgun (WGS) entry which is preliminary data.</text>
</comment>
<dbReference type="RefSeq" id="WP_071060197.1">
    <property type="nucleotide sequence ID" value="NZ_MAXA01000047.1"/>
</dbReference>
<reference evidence="2" key="1">
    <citation type="submission" date="2016-07" db="EMBL/GenBank/DDBJ databases">
        <title>Frankia sp. NRRL B-16219 Genome sequencing.</title>
        <authorList>
            <person name="Ghodhbane-Gtari F."/>
            <person name="Swanson E."/>
            <person name="Gueddou A."/>
            <person name="Louati M."/>
            <person name="Nouioui I."/>
            <person name="Hezbri K."/>
            <person name="Abebe-Akele F."/>
            <person name="Simpson S."/>
            <person name="Morris K."/>
            <person name="Thomas K."/>
            <person name="Gtari M."/>
            <person name="Tisa L.S."/>
        </authorList>
    </citation>
    <scope>NUCLEOTIDE SEQUENCE [LARGE SCALE GENOMIC DNA]</scope>
    <source>
        <strain evidence="2">NRRL B-16219</strain>
    </source>
</reference>
<evidence type="ECO:0000313" key="1">
    <source>
        <dbReference type="EMBL" id="OHV42176.1"/>
    </source>
</evidence>
<proteinExistence type="predicted"/>
<accession>A0A1S1R8D3</accession>
<dbReference type="AlphaFoldDB" id="A0A1S1R8D3"/>
<dbReference type="Proteomes" id="UP000179769">
    <property type="component" value="Unassembled WGS sequence"/>
</dbReference>
<evidence type="ECO:0000313" key="2">
    <source>
        <dbReference type="Proteomes" id="UP000179769"/>
    </source>
</evidence>
<organism evidence="1 2">
    <name type="scientific">Parafrankia soli</name>
    <dbReference type="NCBI Taxonomy" id="2599596"/>
    <lineage>
        <taxon>Bacteria</taxon>
        <taxon>Bacillati</taxon>
        <taxon>Actinomycetota</taxon>
        <taxon>Actinomycetes</taxon>
        <taxon>Frankiales</taxon>
        <taxon>Frankiaceae</taxon>
        <taxon>Parafrankia</taxon>
    </lineage>
</organism>
<gene>
    <name evidence="1" type="ORF">BBK14_11175</name>
</gene>
<dbReference type="OrthoDB" id="5193571at2"/>